<gene>
    <name evidence="1" type="ORF">LEP1GSC035_3519</name>
</gene>
<dbReference type="Proteomes" id="UP000012099">
    <property type="component" value="Unassembled WGS sequence"/>
</dbReference>
<evidence type="ECO:0000313" key="2">
    <source>
        <dbReference type="Proteomes" id="UP000012099"/>
    </source>
</evidence>
<reference evidence="1 2" key="1">
    <citation type="submission" date="2013-01" db="EMBL/GenBank/DDBJ databases">
        <authorList>
            <person name="Harkins D.M."/>
            <person name="Durkin A.S."/>
            <person name="Brinkac L.M."/>
            <person name="Haft D.H."/>
            <person name="Selengut J.D."/>
            <person name="Sanka R."/>
            <person name="DePew J."/>
            <person name="Purushe J."/>
            <person name="Whelen A.C."/>
            <person name="Vinetz J.M."/>
            <person name="Sutton G.G."/>
            <person name="Nierman W.C."/>
            <person name="Fouts D.E."/>
        </authorList>
    </citation>
    <scope>NUCLEOTIDE SEQUENCE [LARGE SCALE GENOMIC DNA]</scope>
    <source>
        <strain evidence="1 2">2007001578</strain>
    </source>
</reference>
<evidence type="ECO:0000313" key="1">
    <source>
        <dbReference type="EMBL" id="EMN00078.1"/>
    </source>
</evidence>
<sequence length="43" mass="4958">MGTTTLKFFTSDSNRYLKPKVIAVVPTFQSFTVKYRFVRVPAD</sequence>
<dbReference type="EMBL" id="AHMH02000105">
    <property type="protein sequence ID" value="EMN00078.1"/>
    <property type="molecule type" value="Genomic_DNA"/>
</dbReference>
<proteinExistence type="predicted"/>
<protein>
    <submittedName>
        <fullName evidence="1">Uncharacterized protein</fullName>
    </submittedName>
</protein>
<comment type="caution">
    <text evidence="1">The sequence shown here is derived from an EMBL/GenBank/DDBJ whole genome shotgun (WGS) entry which is preliminary data.</text>
</comment>
<name>A0ABP2T767_9LEPT</name>
<organism evidence="1 2">
    <name type="scientific">Leptospira noguchii str. 2007001578</name>
    <dbReference type="NCBI Taxonomy" id="1049974"/>
    <lineage>
        <taxon>Bacteria</taxon>
        <taxon>Pseudomonadati</taxon>
        <taxon>Spirochaetota</taxon>
        <taxon>Spirochaetia</taxon>
        <taxon>Leptospirales</taxon>
        <taxon>Leptospiraceae</taxon>
        <taxon>Leptospira</taxon>
    </lineage>
</organism>
<accession>A0ABP2T767</accession>
<keyword evidence="2" id="KW-1185">Reference proteome</keyword>